<reference evidence="2" key="1">
    <citation type="journal article" date="2020" name="Stud. Mycol.">
        <title>101 Dothideomycetes genomes: a test case for predicting lifestyles and emergence of pathogens.</title>
        <authorList>
            <person name="Haridas S."/>
            <person name="Albert R."/>
            <person name="Binder M."/>
            <person name="Bloem J."/>
            <person name="Labutti K."/>
            <person name="Salamov A."/>
            <person name="Andreopoulos B."/>
            <person name="Baker S."/>
            <person name="Barry K."/>
            <person name="Bills G."/>
            <person name="Bluhm B."/>
            <person name="Cannon C."/>
            <person name="Castanera R."/>
            <person name="Culley D."/>
            <person name="Daum C."/>
            <person name="Ezra D."/>
            <person name="Gonzalez J."/>
            <person name="Henrissat B."/>
            <person name="Kuo A."/>
            <person name="Liang C."/>
            <person name="Lipzen A."/>
            <person name="Lutzoni F."/>
            <person name="Magnuson J."/>
            <person name="Mondo S."/>
            <person name="Nolan M."/>
            <person name="Ohm R."/>
            <person name="Pangilinan J."/>
            <person name="Park H.-J."/>
            <person name="Ramirez L."/>
            <person name="Alfaro M."/>
            <person name="Sun H."/>
            <person name="Tritt A."/>
            <person name="Yoshinaga Y."/>
            <person name="Zwiers L.-H."/>
            <person name="Turgeon B."/>
            <person name="Goodwin S."/>
            <person name="Spatafora J."/>
            <person name="Crous P."/>
            <person name="Grigoriev I."/>
        </authorList>
    </citation>
    <scope>NUCLEOTIDE SEQUENCE</scope>
    <source>
        <strain evidence="2">CBS 107.79</strain>
    </source>
</reference>
<feature type="chain" id="PRO_5025665681" evidence="1">
    <location>
        <begin position="23"/>
        <end position="159"/>
    </location>
</feature>
<evidence type="ECO:0000313" key="2">
    <source>
        <dbReference type="EMBL" id="KAF1966906.1"/>
    </source>
</evidence>
<dbReference type="OrthoDB" id="4121208at2759"/>
<organism evidence="2 3">
    <name type="scientific">Bimuria novae-zelandiae CBS 107.79</name>
    <dbReference type="NCBI Taxonomy" id="1447943"/>
    <lineage>
        <taxon>Eukaryota</taxon>
        <taxon>Fungi</taxon>
        <taxon>Dikarya</taxon>
        <taxon>Ascomycota</taxon>
        <taxon>Pezizomycotina</taxon>
        <taxon>Dothideomycetes</taxon>
        <taxon>Pleosporomycetidae</taxon>
        <taxon>Pleosporales</taxon>
        <taxon>Massarineae</taxon>
        <taxon>Didymosphaeriaceae</taxon>
        <taxon>Bimuria</taxon>
    </lineage>
</organism>
<dbReference type="Proteomes" id="UP000800036">
    <property type="component" value="Unassembled WGS sequence"/>
</dbReference>
<dbReference type="EMBL" id="ML976739">
    <property type="protein sequence ID" value="KAF1966906.1"/>
    <property type="molecule type" value="Genomic_DNA"/>
</dbReference>
<name>A0A6A5UVG9_9PLEO</name>
<evidence type="ECO:0000313" key="3">
    <source>
        <dbReference type="Proteomes" id="UP000800036"/>
    </source>
</evidence>
<protein>
    <submittedName>
        <fullName evidence="2">Uncharacterized protein</fullName>
    </submittedName>
</protein>
<feature type="signal peptide" evidence="1">
    <location>
        <begin position="1"/>
        <end position="22"/>
    </location>
</feature>
<gene>
    <name evidence="2" type="ORF">BU23DRAFT_661020</name>
</gene>
<keyword evidence="3" id="KW-1185">Reference proteome</keyword>
<keyword evidence="1" id="KW-0732">Signal</keyword>
<accession>A0A6A5UVG9</accession>
<proteinExistence type="predicted"/>
<evidence type="ECO:0000256" key="1">
    <source>
        <dbReference type="SAM" id="SignalP"/>
    </source>
</evidence>
<sequence length="159" mass="17735">MPTFPHILTILLTIGRFRGITARNNGFRHEAVDASKQYEKRLDNDHNASLNYTFTEQCSAPTRSIYGLLYPSPNATAVEITMQSQVITSYLPEMTWCVGPPIAFQPISTNAPYLNRSIEYEIISAGTGRCETVYVPTETTVCTTIFTRIASKITVSECD</sequence>
<dbReference type="AlphaFoldDB" id="A0A6A5UVG9"/>